<reference evidence="3 4" key="1">
    <citation type="submission" date="2019-09" db="EMBL/GenBank/DDBJ databases">
        <title>Whole-genome sequence of the purple sulfur bacterium Thiohalocapsa marina DSM 19078.</title>
        <authorList>
            <person name="Kyndt J.A."/>
            <person name="Meyer T.E."/>
        </authorList>
    </citation>
    <scope>NUCLEOTIDE SEQUENCE [LARGE SCALE GENOMIC DNA]</scope>
    <source>
        <strain evidence="3 4">DSM 19078</strain>
    </source>
</reference>
<dbReference type="SUPFAM" id="SSF53850">
    <property type="entry name" value="Periplasmic binding protein-like II"/>
    <property type="match status" value="2"/>
</dbReference>
<name>A0A5M8FRC4_9GAMM</name>
<dbReference type="EMBL" id="VWXX01000004">
    <property type="protein sequence ID" value="KAA6186676.1"/>
    <property type="molecule type" value="Genomic_DNA"/>
</dbReference>
<dbReference type="GO" id="GO:0043190">
    <property type="term" value="C:ATP-binding cassette (ABC) transporter complex"/>
    <property type="evidence" value="ECO:0007669"/>
    <property type="project" value="InterPro"/>
</dbReference>
<evidence type="ECO:0000313" key="4">
    <source>
        <dbReference type="Proteomes" id="UP000322981"/>
    </source>
</evidence>
<evidence type="ECO:0000259" key="2">
    <source>
        <dbReference type="Pfam" id="PF04069"/>
    </source>
</evidence>
<sequence length="644" mass="69041">MHGNGAPGRAGIQRWGACGMNPTLFSRLAATLLILGLLLSSGCGRDRAPLIVGGKQSPENQIVAEMVAALAEEAGIPVLRRIGLGTTRQTLEAMKRGEIDIYPEYTGTGLTMLGQAQLRDPDAALARVRERFAPLGLGWSEPLGFDNDYGLAMLNDRARLLGIKTISNLARRAPQLSLGVDDEFQQRPIDGLQPLLRRYGMRFGSVLEVPLRERSGLYDMLIERRIDVSLITRADPQIEEFDLRVLQDDLAFFPNEQAALLYREQALARFPALATVLGQLAGRISDERIRTLQRRVVLRGEDPGVVARAELMRLGLIEGFAAQAPRQALNVAISPSANADGEAAAVLRALRRSFPARDVRLVPAPDPLGEVQAGNARVALVSAPAFFSPGSIDPLTGQPPLRSGVEAVALVGNSYLHLFALRPDVGDLQEARRIVTSAEGSSGYRAAESMIDAYGLDAELVPVEGADAQALADAMLASAADIALLMQPIGNWTVLELFERGLTLLSVGDWSSGSNRIVFPYLQGARLSTTDYPQLRQPVETLVTQLVLAGPAPLPDSAIGNHGPGANFIPTALPLTNQSVDAINAALNTRGQINPILPQAAALAPELPSPPARINPSPAVSVLTLFVVALLGWLVWLLYRRAPV</sequence>
<proteinExistence type="predicted"/>
<accession>A0A5M8FRC4</accession>
<dbReference type="AlphaFoldDB" id="A0A5M8FRC4"/>
<dbReference type="Pfam" id="PF04069">
    <property type="entry name" value="OpuAC"/>
    <property type="match status" value="1"/>
</dbReference>
<evidence type="ECO:0000313" key="3">
    <source>
        <dbReference type="EMBL" id="KAA6186676.1"/>
    </source>
</evidence>
<keyword evidence="1" id="KW-0812">Transmembrane</keyword>
<keyword evidence="1" id="KW-0472">Membrane</keyword>
<feature type="transmembrane region" description="Helical" evidence="1">
    <location>
        <begin position="619"/>
        <end position="639"/>
    </location>
</feature>
<comment type="caution">
    <text evidence="3">The sequence shown here is derived from an EMBL/GenBank/DDBJ whole genome shotgun (WGS) entry which is preliminary data.</text>
</comment>
<dbReference type="Gene3D" id="3.40.190.120">
    <property type="entry name" value="Osmoprotection protein (prox), domain 2"/>
    <property type="match status" value="1"/>
</dbReference>
<organism evidence="3 4">
    <name type="scientific">Thiohalocapsa marina</name>
    <dbReference type="NCBI Taxonomy" id="424902"/>
    <lineage>
        <taxon>Bacteria</taxon>
        <taxon>Pseudomonadati</taxon>
        <taxon>Pseudomonadota</taxon>
        <taxon>Gammaproteobacteria</taxon>
        <taxon>Chromatiales</taxon>
        <taxon>Chromatiaceae</taxon>
        <taxon>Thiohalocapsa</taxon>
    </lineage>
</organism>
<dbReference type="Proteomes" id="UP000322981">
    <property type="component" value="Unassembled WGS sequence"/>
</dbReference>
<gene>
    <name evidence="3" type="ORF">F2Q65_04715</name>
</gene>
<dbReference type="OrthoDB" id="9781705at2"/>
<dbReference type="CDD" id="cd13528">
    <property type="entry name" value="PBP2_osmoprotectants"/>
    <property type="match status" value="1"/>
</dbReference>
<feature type="domain" description="ABC-type glycine betaine transport system substrate-binding" evidence="2">
    <location>
        <begin position="49"/>
        <end position="309"/>
    </location>
</feature>
<keyword evidence="4" id="KW-1185">Reference proteome</keyword>
<dbReference type="Gene3D" id="3.40.190.10">
    <property type="entry name" value="Periplasmic binding protein-like II"/>
    <property type="match status" value="2"/>
</dbReference>
<protein>
    <recommendedName>
        <fullName evidence="2">ABC-type glycine betaine transport system substrate-binding domain-containing protein</fullName>
    </recommendedName>
</protein>
<evidence type="ECO:0000256" key="1">
    <source>
        <dbReference type="SAM" id="Phobius"/>
    </source>
</evidence>
<dbReference type="InterPro" id="IPR007210">
    <property type="entry name" value="ABC_Gly_betaine_transp_sub-bd"/>
</dbReference>
<dbReference type="GO" id="GO:0022857">
    <property type="term" value="F:transmembrane transporter activity"/>
    <property type="evidence" value="ECO:0007669"/>
    <property type="project" value="InterPro"/>
</dbReference>
<keyword evidence="1" id="KW-1133">Transmembrane helix</keyword>